<feature type="non-terminal residue" evidence="2">
    <location>
        <position position="1"/>
    </location>
</feature>
<evidence type="ECO:0000313" key="3">
    <source>
        <dbReference type="Proteomes" id="UP001189429"/>
    </source>
</evidence>
<proteinExistence type="predicted"/>
<dbReference type="EMBL" id="CAUYUJ010000902">
    <property type="protein sequence ID" value="CAK0793107.1"/>
    <property type="molecule type" value="Genomic_DNA"/>
</dbReference>
<organism evidence="2 3">
    <name type="scientific">Prorocentrum cordatum</name>
    <dbReference type="NCBI Taxonomy" id="2364126"/>
    <lineage>
        <taxon>Eukaryota</taxon>
        <taxon>Sar</taxon>
        <taxon>Alveolata</taxon>
        <taxon>Dinophyceae</taxon>
        <taxon>Prorocentrales</taxon>
        <taxon>Prorocentraceae</taxon>
        <taxon>Prorocentrum</taxon>
    </lineage>
</organism>
<feature type="region of interest" description="Disordered" evidence="1">
    <location>
        <begin position="61"/>
        <end position="87"/>
    </location>
</feature>
<evidence type="ECO:0000256" key="1">
    <source>
        <dbReference type="SAM" id="MobiDB-lite"/>
    </source>
</evidence>
<gene>
    <name evidence="2" type="ORF">PCOR1329_LOCUS3515</name>
</gene>
<dbReference type="Proteomes" id="UP001189429">
    <property type="component" value="Unassembled WGS sequence"/>
</dbReference>
<reference evidence="2" key="1">
    <citation type="submission" date="2023-10" db="EMBL/GenBank/DDBJ databases">
        <authorList>
            <person name="Chen Y."/>
            <person name="Shah S."/>
            <person name="Dougan E. K."/>
            <person name="Thang M."/>
            <person name="Chan C."/>
        </authorList>
    </citation>
    <scope>NUCLEOTIDE SEQUENCE [LARGE SCALE GENOMIC DNA]</scope>
</reference>
<accession>A0ABN9PLL2</accession>
<feature type="region of interest" description="Disordered" evidence="1">
    <location>
        <begin position="1"/>
        <end position="46"/>
    </location>
</feature>
<sequence>GHAAVLRRPEPERVLAGRRGPRVAPARRAGRRGGGGAAGGAAPGAAGAAATGLLGVAPRAAAAAHPLRPRRAGAGSTRGPPGVRRSVVLGRPGRRWLGLRRRRRWRGLQRRGRRGPGEPARGLPRLRQAAAAARA</sequence>
<keyword evidence="3" id="KW-1185">Reference proteome</keyword>
<feature type="compositionally biased region" description="Gly residues" evidence="1">
    <location>
        <begin position="32"/>
        <end position="42"/>
    </location>
</feature>
<feature type="region of interest" description="Disordered" evidence="1">
    <location>
        <begin position="106"/>
        <end position="135"/>
    </location>
</feature>
<evidence type="ECO:0000313" key="2">
    <source>
        <dbReference type="EMBL" id="CAK0793107.1"/>
    </source>
</evidence>
<protein>
    <submittedName>
        <fullName evidence="2">Uncharacterized protein</fullName>
    </submittedName>
</protein>
<name>A0ABN9PLL2_9DINO</name>
<comment type="caution">
    <text evidence="2">The sequence shown here is derived from an EMBL/GenBank/DDBJ whole genome shotgun (WGS) entry which is preliminary data.</text>
</comment>
<feature type="compositionally biased region" description="Low complexity" evidence="1">
    <location>
        <begin position="117"/>
        <end position="135"/>
    </location>
</feature>